<proteinExistence type="predicted"/>
<feature type="region of interest" description="Disordered" evidence="1">
    <location>
        <begin position="1"/>
        <end position="40"/>
    </location>
</feature>
<name>A0A4Y2E5Q0_ARAVE</name>
<comment type="caution">
    <text evidence="2">The sequence shown here is derived from an EMBL/GenBank/DDBJ whole genome shotgun (WGS) entry which is preliminary data.</text>
</comment>
<evidence type="ECO:0000256" key="1">
    <source>
        <dbReference type="SAM" id="MobiDB-lite"/>
    </source>
</evidence>
<dbReference type="AlphaFoldDB" id="A0A4Y2E5Q0"/>
<reference evidence="2 3" key="1">
    <citation type="journal article" date="2019" name="Sci. Rep.">
        <title>Orb-weaving spider Araneus ventricosus genome elucidates the spidroin gene catalogue.</title>
        <authorList>
            <person name="Kono N."/>
            <person name="Nakamura H."/>
            <person name="Ohtoshi R."/>
            <person name="Moran D.A.P."/>
            <person name="Shinohara A."/>
            <person name="Yoshida Y."/>
            <person name="Fujiwara M."/>
            <person name="Mori M."/>
            <person name="Tomita M."/>
            <person name="Arakawa K."/>
        </authorList>
    </citation>
    <scope>NUCLEOTIDE SEQUENCE [LARGE SCALE GENOMIC DNA]</scope>
</reference>
<evidence type="ECO:0000313" key="3">
    <source>
        <dbReference type="Proteomes" id="UP000499080"/>
    </source>
</evidence>
<organism evidence="2 3">
    <name type="scientific">Araneus ventricosus</name>
    <name type="common">Orbweaver spider</name>
    <name type="synonym">Epeira ventricosa</name>
    <dbReference type="NCBI Taxonomy" id="182803"/>
    <lineage>
        <taxon>Eukaryota</taxon>
        <taxon>Metazoa</taxon>
        <taxon>Ecdysozoa</taxon>
        <taxon>Arthropoda</taxon>
        <taxon>Chelicerata</taxon>
        <taxon>Arachnida</taxon>
        <taxon>Araneae</taxon>
        <taxon>Araneomorphae</taxon>
        <taxon>Entelegynae</taxon>
        <taxon>Araneoidea</taxon>
        <taxon>Araneidae</taxon>
        <taxon>Araneus</taxon>
    </lineage>
</organism>
<dbReference type="Proteomes" id="UP000499080">
    <property type="component" value="Unassembled WGS sequence"/>
</dbReference>
<gene>
    <name evidence="2" type="ORF">AVEN_150539_1</name>
</gene>
<evidence type="ECO:0000313" key="2">
    <source>
        <dbReference type="EMBL" id="GBM23125.1"/>
    </source>
</evidence>
<dbReference type="EMBL" id="BGPR01000492">
    <property type="protein sequence ID" value="GBM23125.1"/>
    <property type="molecule type" value="Genomic_DNA"/>
</dbReference>
<keyword evidence="3" id="KW-1185">Reference proteome</keyword>
<protein>
    <submittedName>
        <fullName evidence="2">Uncharacterized protein</fullName>
    </submittedName>
</protein>
<accession>A0A4Y2E5Q0</accession>
<sequence>MPFPPNSGGMNGTTVTLEGTSTTSFQRSRLPQHRGNDQKSCLQRDMAHLQLTLRDLASEPPSCGELGTPLHFATSCRHTSSYHFTKPSNELENLWWKESSTTHCQEFK</sequence>
<feature type="compositionally biased region" description="Low complexity" evidence="1">
    <location>
        <begin position="12"/>
        <end position="24"/>
    </location>
</feature>